<proteinExistence type="inferred from homology"/>
<reference evidence="8 9" key="1">
    <citation type="submission" date="2018-06" db="EMBL/GenBank/DDBJ databases">
        <title>Genome sequencing of Oceanotoga sp. sy52.</title>
        <authorList>
            <person name="Mori K."/>
        </authorList>
    </citation>
    <scope>NUCLEOTIDE SEQUENCE [LARGE SCALE GENOMIC DNA]</scope>
    <source>
        <strain evidence="9">sy52</strain>
    </source>
</reference>
<dbReference type="EC" id="5.1.1.1" evidence="4"/>
<dbReference type="Gene3D" id="2.40.37.10">
    <property type="entry name" value="Lyase, Ornithine Decarboxylase, Chain A, domain 1"/>
    <property type="match status" value="1"/>
</dbReference>
<evidence type="ECO:0000313" key="8">
    <source>
        <dbReference type="EMBL" id="BBE31030.1"/>
    </source>
</evidence>
<dbReference type="InterPro" id="IPR000821">
    <property type="entry name" value="Ala_racemase"/>
</dbReference>
<dbReference type="InterPro" id="IPR009006">
    <property type="entry name" value="Ala_racemase/Decarboxylase_C"/>
</dbReference>
<comment type="cofactor">
    <cofactor evidence="1 4 5">
        <name>pyridoxal 5'-phosphate</name>
        <dbReference type="ChEBI" id="CHEBI:597326"/>
    </cofactor>
</comment>
<dbReference type="CDD" id="cd00430">
    <property type="entry name" value="PLPDE_III_AR"/>
    <property type="match status" value="1"/>
</dbReference>
<name>A0A7G1G3M6_9BACT</name>
<evidence type="ECO:0000313" key="9">
    <source>
        <dbReference type="Proteomes" id="UP000516361"/>
    </source>
</evidence>
<dbReference type="PANTHER" id="PTHR30511:SF0">
    <property type="entry name" value="ALANINE RACEMASE, CATABOLIC-RELATED"/>
    <property type="match status" value="1"/>
</dbReference>
<dbReference type="GO" id="GO:0005829">
    <property type="term" value="C:cytosol"/>
    <property type="evidence" value="ECO:0007669"/>
    <property type="project" value="TreeGrafter"/>
</dbReference>
<dbReference type="RefSeq" id="WP_190613335.1">
    <property type="nucleotide sequence ID" value="NZ_AP018712.1"/>
</dbReference>
<dbReference type="PANTHER" id="PTHR30511">
    <property type="entry name" value="ALANINE RACEMASE"/>
    <property type="match status" value="1"/>
</dbReference>
<dbReference type="Proteomes" id="UP000516361">
    <property type="component" value="Chromosome"/>
</dbReference>
<gene>
    <name evidence="8" type="ORF">OSSY52_11710</name>
</gene>
<dbReference type="InterPro" id="IPR001608">
    <property type="entry name" value="Ala_racemase_N"/>
</dbReference>
<feature type="modified residue" description="N6-(pyridoxal phosphate)lysine" evidence="4 5">
    <location>
        <position position="35"/>
    </location>
</feature>
<dbReference type="KEGG" id="ocy:OSSY52_11710"/>
<organism evidence="8 9">
    <name type="scientific">Tepiditoga spiralis</name>
    <dbReference type="NCBI Taxonomy" id="2108365"/>
    <lineage>
        <taxon>Bacteria</taxon>
        <taxon>Thermotogati</taxon>
        <taxon>Thermotogota</taxon>
        <taxon>Thermotogae</taxon>
        <taxon>Petrotogales</taxon>
        <taxon>Petrotogaceae</taxon>
        <taxon>Tepiditoga</taxon>
    </lineage>
</organism>
<keyword evidence="2 4" id="KW-0663">Pyridoxal phosphate</keyword>
<evidence type="ECO:0000256" key="4">
    <source>
        <dbReference type="HAMAP-Rule" id="MF_01201"/>
    </source>
</evidence>
<dbReference type="GO" id="GO:0008784">
    <property type="term" value="F:alanine racemase activity"/>
    <property type="evidence" value="ECO:0007669"/>
    <property type="project" value="UniProtKB-UniRule"/>
</dbReference>
<evidence type="ECO:0000256" key="2">
    <source>
        <dbReference type="ARBA" id="ARBA00022898"/>
    </source>
</evidence>
<dbReference type="EMBL" id="AP018712">
    <property type="protein sequence ID" value="BBE31030.1"/>
    <property type="molecule type" value="Genomic_DNA"/>
</dbReference>
<dbReference type="AlphaFoldDB" id="A0A7G1G3M6"/>
<evidence type="ECO:0000256" key="6">
    <source>
        <dbReference type="PIRSR" id="PIRSR600821-52"/>
    </source>
</evidence>
<dbReference type="UniPathway" id="UPA00042">
    <property type="reaction ID" value="UER00497"/>
</dbReference>
<dbReference type="GO" id="GO:0009252">
    <property type="term" value="P:peptidoglycan biosynthetic process"/>
    <property type="evidence" value="ECO:0007669"/>
    <property type="project" value="TreeGrafter"/>
</dbReference>
<evidence type="ECO:0000256" key="5">
    <source>
        <dbReference type="PIRSR" id="PIRSR600821-50"/>
    </source>
</evidence>
<comment type="similarity">
    <text evidence="4">Belongs to the alanine racemase family.</text>
</comment>
<dbReference type="HAMAP" id="MF_01201">
    <property type="entry name" value="Ala_racemase"/>
    <property type="match status" value="1"/>
</dbReference>
<evidence type="ECO:0000256" key="3">
    <source>
        <dbReference type="ARBA" id="ARBA00023235"/>
    </source>
</evidence>
<accession>A0A7G1G3M6</accession>
<dbReference type="Pfam" id="PF01168">
    <property type="entry name" value="Ala_racemase_N"/>
    <property type="match status" value="1"/>
</dbReference>
<comment type="catalytic activity">
    <reaction evidence="4">
        <text>L-alanine = D-alanine</text>
        <dbReference type="Rhea" id="RHEA:20249"/>
        <dbReference type="ChEBI" id="CHEBI:57416"/>
        <dbReference type="ChEBI" id="CHEBI:57972"/>
        <dbReference type="EC" id="5.1.1.1"/>
    </reaction>
</comment>
<feature type="active site" description="Proton acceptor; specific for L-alanine" evidence="4">
    <location>
        <position position="260"/>
    </location>
</feature>
<feature type="domain" description="Alanine racemase C-terminal" evidence="7">
    <location>
        <begin position="239"/>
        <end position="366"/>
    </location>
</feature>
<dbReference type="PRINTS" id="PR00992">
    <property type="entry name" value="ALARACEMASE"/>
</dbReference>
<dbReference type="NCBIfam" id="TIGR00492">
    <property type="entry name" value="alr"/>
    <property type="match status" value="1"/>
</dbReference>
<evidence type="ECO:0000259" key="7">
    <source>
        <dbReference type="SMART" id="SM01005"/>
    </source>
</evidence>
<keyword evidence="9" id="KW-1185">Reference proteome</keyword>
<dbReference type="FunCoup" id="A0A7G1G3M6">
    <property type="interactions" value="283"/>
</dbReference>
<feature type="active site" description="Proton acceptor; specific for D-alanine" evidence="4">
    <location>
        <position position="35"/>
    </location>
</feature>
<dbReference type="SMART" id="SM01005">
    <property type="entry name" value="Ala_racemase_C"/>
    <property type="match status" value="1"/>
</dbReference>
<dbReference type="InterPro" id="IPR029066">
    <property type="entry name" value="PLP-binding_barrel"/>
</dbReference>
<comment type="pathway">
    <text evidence="4">Amino-acid biosynthesis; D-alanine biosynthesis; D-alanine from L-alanine: step 1/1.</text>
</comment>
<dbReference type="SUPFAM" id="SSF51419">
    <property type="entry name" value="PLP-binding barrel"/>
    <property type="match status" value="1"/>
</dbReference>
<dbReference type="Gene3D" id="3.20.20.10">
    <property type="entry name" value="Alanine racemase"/>
    <property type="match status" value="1"/>
</dbReference>
<feature type="binding site" evidence="4 6">
    <location>
        <position position="308"/>
    </location>
    <ligand>
        <name>substrate</name>
    </ligand>
</feature>
<dbReference type="InterPro" id="IPR011079">
    <property type="entry name" value="Ala_racemase_C"/>
</dbReference>
<dbReference type="SUPFAM" id="SSF50621">
    <property type="entry name" value="Alanine racemase C-terminal domain-like"/>
    <property type="match status" value="1"/>
</dbReference>
<comment type="function">
    <text evidence="4">Catalyzes the interconversion of L-alanine and D-alanine. May also act on other amino acids.</text>
</comment>
<protein>
    <recommendedName>
        <fullName evidence="4">Alanine racemase</fullName>
        <ecNumber evidence="4">5.1.1.1</ecNumber>
    </recommendedName>
</protein>
<feature type="binding site" evidence="4 6">
    <location>
        <position position="134"/>
    </location>
    <ligand>
        <name>substrate</name>
    </ligand>
</feature>
<sequence length="373" mass="42614">MKDRETFVLINIDNYINNLKYIEKITNSKVIPVLKANAYGHGKEILAKELKKEGYDLIAVAYLSEALEILKETKIQTLIFNYFNPQDLKELIEFSDYILPTITSVDFLKEAVEILKEDITKFKFHINYNTGMFRVGLSKNELKELITIIKENNIQIDGFYSHYATADDMDEFVHFQHKKYLEVLDILKEENISIRLKHMSNSAASLLFPEYSLDAVRPGIASYGMQPSNKKIIKELKPVLSFKSVIAKLNELNIGDTVGYGRTFKADKKMIAGIVPVGYADGYFRNLSNKAEMLVNGIRCKIIGRVSMDQIIIDVTNAKAKIGDEVVLIGKQKNEEITSEELANLSNTINYEITSKITNRVKRVYFRGGKYFE</sequence>
<keyword evidence="3 4" id="KW-0413">Isomerase</keyword>
<dbReference type="Pfam" id="PF00842">
    <property type="entry name" value="Ala_racemase_C"/>
    <property type="match status" value="1"/>
</dbReference>
<evidence type="ECO:0000256" key="1">
    <source>
        <dbReference type="ARBA" id="ARBA00001933"/>
    </source>
</evidence>
<dbReference type="GO" id="GO:0030170">
    <property type="term" value="F:pyridoxal phosphate binding"/>
    <property type="evidence" value="ECO:0007669"/>
    <property type="project" value="UniProtKB-UniRule"/>
</dbReference>
<dbReference type="InParanoid" id="A0A7G1G3M6"/>
<dbReference type="GO" id="GO:0030632">
    <property type="term" value="P:D-alanine biosynthetic process"/>
    <property type="evidence" value="ECO:0007669"/>
    <property type="project" value="UniProtKB-UniRule"/>
</dbReference>